<dbReference type="Proteomes" id="UP000541352">
    <property type="component" value="Unassembled WGS sequence"/>
</dbReference>
<proteinExistence type="predicted"/>
<evidence type="ECO:0000313" key="3">
    <source>
        <dbReference type="Proteomes" id="UP000541352"/>
    </source>
</evidence>
<dbReference type="Pfam" id="PF13380">
    <property type="entry name" value="CoA_binding_2"/>
    <property type="match status" value="1"/>
</dbReference>
<keyword evidence="3" id="KW-1185">Reference proteome</keyword>
<name>A0A7W5ZIF5_9BACT</name>
<dbReference type="SUPFAM" id="SSF51735">
    <property type="entry name" value="NAD(P)-binding Rossmann-fold domains"/>
    <property type="match status" value="1"/>
</dbReference>
<evidence type="ECO:0000259" key="1">
    <source>
        <dbReference type="Pfam" id="PF13380"/>
    </source>
</evidence>
<protein>
    <recommendedName>
        <fullName evidence="1">CoA-binding domain-containing protein</fullName>
    </recommendedName>
</protein>
<dbReference type="Gene3D" id="3.40.50.720">
    <property type="entry name" value="NAD(P)-binding Rossmann-like Domain"/>
    <property type="match status" value="1"/>
</dbReference>
<dbReference type="InterPro" id="IPR003781">
    <property type="entry name" value="CoA-bd"/>
</dbReference>
<feature type="domain" description="CoA-binding" evidence="1">
    <location>
        <begin position="2"/>
        <end position="113"/>
    </location>
</feature>
<gene>
    <name evidence="2" type="ORF">FHS57_000446</name>
</gene>
<accession>A0A7W5ZIF5</accession>
<evidence type="ECO:0000313" key="2">
    <source>
        <dbReference type="EMBL" id="MBB3836464.1"/>
    </source>
</evidence>
<reference evidence="2 3" key="1">
    <citation type="submission" date="2020-08" db="EMBL/GenBank/DDBJ databases">
        <title>Genomic Encyclopedia of Type Strains, Phase IV (KMG-IV): sequencing the most valuable type-strain genomes for metagenomic binning, comparative biology and taxonomic classification.</title>
        <authorList>
            <person name="Goeker M."/>
        </authorList>
    </citation>
    <scope>NUCLEOTIDE SEQUENCE [LARGE SCALE GENOMIC DNA]</scope>
    <source>
        <strain evidence="2 3">DSM 17976</strain>
    </source>
</reference>
<organism evidence="2 3">
    <name type="scientific">Runella defluvii</name>
    <dbReference type="NCBI Taxonomy" id="370973"/>
    <lineage>
        <taxon>Bacteria</taxon>
        <taxon>Pseudomonadati</taxon>
        <taxon>Bacteroidota</taxon>
        <taxon>Cytophagia</taxon>
        <taxon>Cytophagales</taxon>
        <taxon>Spirosomataceae</taxon>
        <taxon>Runella</taxon>
    </lineage>
</organism>
<comment type="caution">
    <text evidence="2">The sequence shown here is derived from an EMBL/GenBank/DDBJ whole genome shotgun (WGS) entry which is preliminary data.</text>
</comment>
<dbReference type="EMBL" id="JACIBY010000001">
    <property type="protein sequence ID" value="MBB3836464.1"/>
    <property type="molecule type" value="Genomic_DNA"/>
</dbReference>
<dbReference type="RefSeq" id="WP_183971217.1">
    <property type="nucleotide sequence ID" value="NZ_JACIBY010000001.1"/>
</dbReference>
<sequence>MKKTLILGASTNPERYAFLAAHRISNHGHPIELVGLKEGVVAGQQIHTDKPAFDDIDTVSLYVGPRNQPEWYDYIVSLHPKRVIFNPGTENDEFVALLTQNGIEAQEACTLVLLSINAY</sequence>
<dbReference type="AlphaFoldDB" id="A0A7W5ZIF5"/>
<dbReference type="InterPro" id="IPR036291">
    <property type="entry name" value="NAD(P)-bd_dom_sf"/>
</dbReference>